<evidence type="ECO:0000313" key="3">
    <source>
        <dbReference type="Proteomes" id="UP001234178"/>
    </source>
</evidence>
<evidence type="ECO:0000313" key="2">
    <source>
        <dbReference type="EMBL" id="KAK4003156.1"/>
    </source>
</evidence>
<keyword evidence="3" id="KW-1185">Reference proteome</keyword>
<comment type="caution">
    <text evidence="2">The sequence shown here is derived from an EMBL/GenBank/DDBJ whole genome shotgun (WGS) entry which is preliminary data.</text>
</comment>
<dbReference type="Proteomes" id="UP001234178">
    <property type="component" value="Unassembled WGS sequence"/>
</dbReference>
<gene>
    <name evidence="2" type="ORF">OUZ56_004938</name>
</gene>
<sequence length="132" mass="14581">MKERVDPDLFMSLFGELGELLRSSSEARGKKALKKNCSLHYNRRWGGDPNELEPTPSPGGGEHEINLEAFLAVAGGDMNAIGRSLPMKRFAIVGLLWRAFCQGETTESDRSKQIQAMQLDANEPRSLCVSTN</sequence>
<accession>A0ABQ9YRB0</accession>
<organism evidence="2 3">
    <name type="scientific">Daphnia magna</name>
    <dbReference type="NCBI Taxonomy" id="35525"/>
    <lineage>
        <taxon>Eukaryota</taxon>
        <taxon>Metazoa</taxon>
        <taxon>Ecdysozoa</taxon>
        <taxon>Arthropoda</taxon>
        <taxon>Crustacea</taxon>
        <taxon>Branchiopoda</taxon>
        <taxon>Diplostraca</taxon>
        <taxon>Cladocera</taxon>
        <taxon>Anomopoda</taxon>
        <taxon>Daphniidae</taxon>
        <taxon>Daphnia</taxon>
    </lineage>
</organism>
<protein>
    <submittedName>
        <fullName evidence="2">Uncharacterized protein</fullName>
    </submittedName>
</protein>
<reference evidence="2 3" key="1">
    <citation type="journal article" date="2023" name="Nucleic Acids Res.">
        <title>The hologenome of Daphnia magna reveals possible DNA methylation and microbiome-mediated evolution of the host genome.</title>
        <authorList>
            <person name="Chaturvedi A."/>
            <person name="Li X."/>
            <person name="Dhandapani V."/>
            <person name="Marshall H."/>
            <person name="Kissane S."/>
            <person name="Cuenca-Cambronero M."/>
            <person name="Asole G."/>
            <person name="Calvet F."/>
            <person name="Ruiz-Romero M."/>
            <person name="Marangio P."/>
            <person name="Guigo R."/>
            <person name="Rago D."/>
            <person name="Mirbahai L."/>
            <person name="Eastwood N."/>
            <person name="Colbourne J.K."/>
            <person name="Zhou J."/>
            <person name="Mallon E."/>
            <person name="Orsini L."/>
        </authorList>
    </citation>
    <scope>NUCLEOTIDE SEQUENCE [LARGE SCALE GENOMIC DNA]</scope>
    <source>
        <strain evidence="2">LRV0_1</strain>
    </source>
</reference>
<evidence type="ECO:0000256" key="1">
    <source>
        <dbReference type="SAM" id="MobiDB-lite"/>
    </source>
</evidence>
<feature type="region of interest" description="Disordered" evidence="1">
    <location>
        <begin position="44"/>
        <end position="63"/>
    </location>
</feature>
<dbReference type="EMBL" id="JAOYFB010000001">
    <property type="protein sequence ID" value="KAK4003156.1"/>
    <property type="molecule type" value="Genomic_DNA"/>
</dbReference>
<proteinExistence type="predicted"/>
<name>A0ABQ9YRB0_9CRUS</name>